<evidence type="ECO:0000313" key="24">
    <source>
        <dbReference type="Proteomes" id="UP000289340"/>
    </source>
</evidence>
<reference evidence="22" key="1">
    <citation type="submission" date="2014-07" db="EMBL/GenBank/DDBJ databases">
        <title>Identification of a novel salt tolerance gene in wild soybean by whole-genome sequencing.</title>
        <authorList>
            <person name="Lam H.-M."/>
            <person name="Qi X."/>
            <person name="Li M.-W."/>
            <person name="Liu X."/>
            <person name="Xie M."/>
            <person name="Ni M."/>
            <person name="Xu X."/>
        </authorList>
    </citation>
    <scope>NUCLEOTIDE SEQUENCE [LARGE SCALE GENOMIC DNA]</scope>
    <source>
        <tissue evidence="22">Root</tissue>
    </source>
</reference>
<dbReference type="SUPFAM" id="SSF57196">
    <property type="entry name" value="EGF/Laminin"/>
    <property type="match status" value="1"/>
</dbReference>
<dbReference type="GO" id="GO:0007166">
    <property type="term" value="P:cell surface receptor signaling pathway"/>
    <property type="evidence" value="ECO:0007669"/>
    <property type="project" value="InterPro"/>
</dbReference>
<organism evidence="22">
    <name type="scientific">Glycine soja</name>
    <name type="common">Wild soybean</name>
    <dbReference type="NCBI Taxonomy" id="3848"/>
    <lineage>
        <taxon>Eukaryota</taxon>
        <taxon>Viridiplantae</taxon>
        <taxon>Streptophyta</taxon>
        <taxon>Embryophyta</taxon>
        <taxon>Tracheophyta</taxon>
        <taxon>Spermatophyta</taxon>
        <taxon>Magnoliopsida</taxon>
        <taxon>eudicotyledons</taxon>
        <taxon>Gunneridae</taxon>
        <taxon>Pentapetalae</taxon>
        <taxon>rosids</taxon>
        <taxon>fabids</taxon>
        <taxon>Fabales</taxon>
        <taxon>Fabaceae</taxon>
        <taxon>Papilionoideae</taxon>
        <taxon>50 kb inversion clade</taxon>
        <taxon>NPAAA clade</taxon>
        <taxon>indigoferoid/millettioid clade</taxon>
        <taxon>Phaseoleae</taxon>
        <taxon>Glycine</taxon>
        <taxon>Glycine subgen. Soja</taxon>
    </lineage>
</organism>
<dbReference type="EMBL" id="KN648682">
    <property type="protein sequence ID" value="KHN35235.1"/>
    <property type="molecule type" value="Genomic_DNA"/>
</dbReference>
<keyword evidence="8 22" id="KW-0418">Kinase</keyword>
<dbReference type="InterPro" id="IPR008271">
    <property type="entry name" value="Ser/Thr_kinase_AS"/>
</dbReference>
<evidence type="ECO:0000256" key="1">
    <source>
        <dbReference type="ARBA" id="ARBA00004479"/>
    </source>
</evidence>
<evidence type="ECO:0000256" key="17">
    <source>
        <dbReference type="PROSITE-ProRule" id="PRU10141"/>
    </source>
</evidence>
<evidence type="ECO:0000256" key="13">
    <source>
        <dbReference type="ARBA" id="ARBA00023180"/>
    </source>
</evidence>
<evidence type="ECO:0000256" key="14">
    <source>
        <dbReference type="ARBA" id="ARBA00047558"/>
    </source>
</evidence>
<dbReference type="GO" id="GO:0005886">
    <property type="term" value="C:plasma membrane"/>
    <property type="evidence" value="ECO:0007669"/>
    <property type="project" value="TreeGrafter"/>
</dbReference>
<keyword evidence="2" id="KW-0723">Serine/threonine-protein kinase</keyword>
<keyword evidence="22" id="KW-0675">Receptor</keyword>
<dbReference type="InterPro" id="IPR017441">
    <property type="entry name" value="Protein_kinase_ATP_BS"/>
</dbReference>
<dbReference type="GO" id="GO:0005509">
    <property type="term" value="F:calcium ion binding"/>
    <property type="evidence" value="ECO:0007669"/>
    <property type="project" value="InterPro"/>
</dbReference>
<evidence type="ECO:0000256" key="11">
    <source>
        <dbReference type="ARBA" id="ARBA00023136"/>
    </source>
</evidence>
<keyword evidence="13" id="KW-0325">Glycoprotein</keyword>
<accession>A0A0B2RQB1</accession>
<keyword evidence="7 17" id="KW-0547">Nucleotide-binding</keyword>
<keyword evidence="5 18" id="KW-0812">Transmembrane</keyword>
<name>A0A0B2RQB1_GLYSO</name>
<dbReference type="SMART" id="SM00179">
    <property type="entry name" value="EGF_CA"/>
    <property type="match status" value="1"/>
</dbReference>
<dbReference type="PROSITE" id="PS50026">
    <property type="entry name" value="EGF_3"/>
    <property type="match status" value="1"/>
</dbReference>
<dbReference type="AlphaFoldDB" id="A0A0B2RQB1"/>
<dbReference type="FunFam" id="3.30.200.20:FF:000043">
    <property type="entry name" value="Wall-associated receptor kinase 2"/>
    <property type="match status" value="1"/>
</dbReference>
<comment type="catalytic activity">
    <reaction evidence="15">
        <text>L-threonyl-[protein] + ATP = O-phospho-L-threonyl-[protein] + ADP + H(+)</text>
        <dbReference type="Rhea" id="RHEA:46608"/>
        <dbReference type="Rhea" id="RHEA-COMP:11060"/>
        <dbReference type="Rhea" id="RHEA-COMP:11605"/>
        <dbReference type="ChEBI" id="CHEBI:15378"/>
        <dbReference type="ChEBI" id="CHEBI:30013"/>
        <dbReference type="ChEBI" id="CHEBI:30616"/>
        <dbReference type="ChEBI" id="CHEBI:61977"/>
        <dbReference type="ChEBI" id="CHEBI:456216"/>
    </reaction>
</comment>
<dbReference type="InterPro" id="IPR001881">
    <property type="entry name" value="EGF-like_Ca-bd_dom"/>
</dbReference>
<evidence type="ECO:0000256" key="19">
    <source>
        <dbReference type="SAM" id="SignalP"/>
    </source>
</evidence>
<evidence type="ECO:0000256" key="9">
    <source>
        <dbReference type="ARBA" id="ARBA00022840"/>
    </source>
</evidence>
<dbReference type="Pfam" id="PF07645">
    <property type="entry name" value="EGF_CA"/>
    <property type="match status" value="1"/>
</dbReference>
<evidence type="ECO:0000259" key="20">
    <source>
        <dbReference type="PROSITE" id="PS50011"/>
    </source>
</evidence>
<evidence type="ECO:0000256" key="10">
    <source>
        <dbReference type="ARBA" id="ARBA00022989"/>
    </source>
</evidence>
<dbReference type="Gene3D" id="2.10.25.10">
    <property type="entry name" value="Laminin"/>
    <property type="match status" value="1"/>
</dbReference>
<gene>
    <name evidence="23" type="ORF">D0Y65_038752</name>
    <name evidence="22" type="ORF">glysoja_043436</name>
</gene>
<dbReference type="SMART" id="SM00220">
    <property type="entry name" value="S_TKc"/>
    <property type="match status" value="1"/>
</dbReference>
<dbReference type="CDD" id="cd00054">
    <property type="entry name" value="EGF_CA"/>
    <property type="match status" value="1"/>
</dbReference>
<evidence type="ECO:0000256" key="7">
    <source>
        <dbReference type="ARBA" id="ARBA00022741"/>
    </source>
</evidence>
<dbReference type="PROSITE" id="PS00107">
    <property type="entry name" value="PROTEIN_KINASE_ATP"/>
    <property type="match status" value="1"/>
</dbReference>
<dbReference type="InterPro" id="IPR011009">
    <property type="entry name" value="Kinase-like_dom_sf"/>
</dbReference>
<keyword evidence="11 18" id="KW-0472">Membrane</keyword>
<dbReference type="FunFam" id="2.10.25.10:FF:000733">
    <property type="entry name" value="Wall-associated receptor kinase 2"/>
    <property type="match status" value="1"/>
</dbReference>
<dbReference type="GO" id="GO:0005524">
    <property type="term" value="F:ATP binding"/>
    <property type="evidence" value="ECO:0007669"/>
    <property type="project" value="UniProtKB-UniRule"/>
</dbReference>
<comment type="catalytic activity">
    <reaction evidence="14">
        <text>L-seryl-[protein] + ATP = O-phospho-L-seryl-[protein] + ADP + H(+)</text>
        <dbReference type="Rhea" id="RHEA:17989"/>
        <dbReference type="Rhea" id="RHEA-COMP:9863"/>
        <dbReference type="Rhea" id="RHEA-COMP:11604"/>
        <dbReference type="ChEBI" id="CHEBI:15378"/>
        <dbReference type="ChEBI" id="CHEBI:29999"/>
        <dbReference type="ChEBI" id="CHEBI:30616"/>
        <dbReference type="ChEBI" id="CHEBI:83421"/>
        <dbReference type="ChEBI" id="CHEBI:456216"/>
    </reaction>
</comment>
<dbReference type="InterPro" id="IPR045274">
    <property type="entry name" value="WAK-like"/>
</dbReference>
<dbReference type="Gene3D" id="3.30.200.20">
    <property type="entry name" value="Phosphorylase Kinase, domain 1"/>
    <property type="match status" value="1"/>
</dbReference>
<evidence type="ECO:0000256" key="12">
    <source>
        <dbReference type="ARBA" id="ARBA00023157"/>
    </source>
</evidence>
<dbReference type="InterPro" id="IPR025287">
    <property type="entry name" value="WAK_GUB"/>
</dbReference>
<dbReference type="EMBL" id="QZWG01000014">
    <property type="protein sequence ID" value="RZB69116.1"/>
    <property type="molecule type" value="Genomic_DNA"/>
</dbReference>
<evidence type="ECO:0000259" key="21">
    <source>
        <dbReference type="PROSITE" id="PS50026"/>
    </source>
</evidence>
<dbReference type="Proteomes" id="UP000053555">
    <property type="component" value="Unassembled WGS sequence"/>
</dbReference>
<sequence>MCRVLMLALALVVVIVAIAPHQTLSAPLNRTLPGCKSTCGNVEIPYPFGIGNSSTPDQRPCFLKPVFNLACNNSTLKWGTVTVLNISVPAHQVDVLQLVSWFCNSEDYWETWLTTGISRISRKENKFITVGCDSYGNLNSVYNDKTYTTGCLTRCYGNALVIDDGTCSGIGCCQVDIPPRMTNITIKAFAFTTSRRNISINNASVISNSTCSYSFVVKNGFYNFSTTHLKSFPNKTLPLVLDWTVGNKSCDDSKSRGDYACKENSYCDDKDSDYGYRCMCRDGYEGNPYLGCIDIDECKTGHHTCVSEKYCLNTNGSHKCFCPKGQSGNGTKEEGCHKKDVVTKVVIGVAAGTIILVVGTTLLYLIYQKRRLNKLREKYFQQNGGSILLQNLSTRENSSQIQIFTEEQLKKATNNFDESLIIGKGGFGTVYKGHLADNRIVAIKKSKIVDKSQNEQFANEVIVLSQINHRNVVKLLGCCLETEVPLLVYEFVNHGTLFDFIHTERNINDATWKTRVRIAAEAAGALSYLHSEASIPIIHRDVKTANILLDNTYTAKVSDFGASRFVPLDQTEIATMVQGTFGYLDPEYMRTSQLTEKSDVYSFGVVLVELLTVEKPYSFGKPEEKRSLTNHFLSCLKEGRLSDVVQVGIMNEENKKEIMEFSILAAKCLRLNGEERPSMKEVAMELEGMRLTEKHPWINTFQNPEEAHLLQKGSSSVCEPGDSSSHQYTIGYDSINDHVQIAFDDGR</sequence>
<evidence type="ECO:0000256" key="16">
    <source>
        <dbReference type="PROSITE-ProRule" id="PRU00076"/>
    </source>
</evidence>
<dbReference type="InterPro" id="IPR000719">
    <property type="entry name" value="Prot_kinase_dom"/>
</dbReference>
<dbReference type="PROSITE" id="PS01186">
    <property type="entry name" value="EGF_2"/>
    <property type="match status" value="1"/>
</dbReference>
<dbReference type="InterPro" id="IPR000742">
    <property type="entry name" value="EGF"/>
</dbReference>
<keyword evidence="9 17" id="KW-0067">ATP-binding</keyword>
<dbReference type="PANTHER" id="PTHR27005">
    <property type="entry name" value="WALL-ASSOCIATED RECEPTOR KINASE-LIKE 21"/>
    <property type="match status" value="1"/>
</dbReference>
<evidence type="ECO:0000313" key="23">
    <source>
        <dbReference type="EMBL" id="RZB69116.1"/>
    </source>
</evidence>
<feature type="chain" id="PRO_5040562933" evidence="19">
    <location>
        <begin position="26"/>
        <end position="747"/>
    </location>
</feature>
<keyword evidence="10 18" id="KW-1133">Transmembrane helix</keyword>
<evidence type="ECO:0000313" key="22">
    <source>
        <dbReference type="EMBL" id="KHN35235.1"/>
    </source>
</evidence>
<dbReference type="EC" id="2.7.11.1" evidence="22"/>
<evidence type="ECO:0000256" key="6">
    <source>
        <dbReference type="ARBA" id="ARBA00022729"/>
    </source>
</evidence>
<evidence type="ECO:0000256" key="5">
    <source>
        <dbReference type="ARBA" id="ARBA00022692"/>
    </source>
</evidence>
<dbReference type="GO" id="GO:0004674">
    <property type="term" value="F:protein serine/threonine kinase activity"/>
    <property type="evidence" value="ECO:0007669"/>
    <property type="project" value="UniProtKB-KW"/>
</dbReference>
<keyword evidence="6 19" id="KW-0732">Signal</keyword>
<dbReference type="SMR" id="A0A0B2RQB1"/>
<dbReference type="Pfam" id="PF00069">
    <property type="entry name" value="Pkinase"/>
    <property type="match status" value="1"/>
</dbReference>
<comment type="subcellular location">
    <subcellularLocation>
        <location evidence="1">Membrane</location>
        <topology evidence="1">Single-pass type I membrane protein</topology>
    </subcellularLocation>
</comment>
<dbReference type="Gramene" id="XM_028342672.1">
    <property type="protein sequence ID" value="XP_028198473.1"/>
    <property type="gene ID" value="LOC114383078"/>
</dbReference>
<dbReference type="CDD" id="cd14066">
    <property type="entry name" value="STKc_IRAK"/>
    <property type="match status" value="1"/>
</dbReference>
<protein>
    <submittedName>
        <fullName evidence="22">Wall-associated receptor kinase 2</fullName>
        <ecNumber evidence="22">2.7.11.1</ecNumber>
    </submittedName>
</protein>
<feature type="transmembrane region" description="Helical" evidence="18">
    <location>
        <begin position="345"/>
        <end position="367"/>
    </location>
</feature>
<dbReference type="PROSITE" id="PS50011">
    <property type="entry name" value="PROTEIN_KINASE_DOM"/>
    <property type="match status" value="1"/>
</dbReference>
<feature type="domain" description="EGF-like" evidence="21">
    <location>
        <begin position="294"/>
        <end position="337"/>
    </location>
</feature>
<dbReference type="PANTHER" id="PTHR27005:SF470">
    <property type="entry name" value="ASSOCIATED KINASE-LIKE PROTEIN, PUTATIVE-RELATED"/>
    <property type="match status" value="1"/>
</dbReference>
<feature type="binding site" evidence="17">
    <location>
        <position position="445"/>
    </location>
    <ligand>
        <name>ATP</name>
        <dbReference type="ChEBI" id="CHEBI:30616"/>
    </ligand>
</feature>
<dbReference type="GO" id="GO:0030247">
    <property type="term" value="F:polysaccharide binding"/>
    <property type="evidence" value="ECO:0007669"/>
    <property type="project" value="InterPro"/>
</dbReference>
<keyword evidence="24" id="KW-1185">Reference proteome</keyword>
<keyword evidence="12" id="KW-1015">Disulfide bond</keyword>
<comment type="caution">
    <text evidence="16">Lacks conserved residue(s) required for the propagation of feature annotation.</text>
</comment>
<keyword evidence="4 22" id="KW-0808">Transferase</keyword>
<evidence type="ECO:0000256" key="18">
    <source>
        <dbReference type="SAM" id="Phobius"/>
    </source>
</evidence>
<evidence type="ECO:0000256" key="3">
    <source>
        <dbReference type="ARBA" id="ARBA00022536"/>
    </source>
</evidence>
<dbReference type="Gene3D" id="1.10.510.10">
    <property type="entry name" value="Transferase(Phosphotransferase) domain 1"/>
    <property type="match status" value="1"/>
</dbReference>
<dbReference type="PROSITE" id="PS00108">
    <property type="entry name" value="PROTEIN_KINASE_ST"/>
    <property type="match status" value="1"/>
</dbReference>
<evidence type="ECO:0000256" key="2">
    <source>
        <dbReference type="ARBA" id="ARBA00022527"/>
    </source>
</evidence>
<evidence type="ECO:0000256" key="15">
    <source>
        <dbReference type="ARBA" id="ARBA00047951"/>
    </source>
</evidence>
<evidence type="ECO:0000256" key="8">
    <source>
        <dbReference type="ARBA" id="ARBA00022777"/>
    </source>
</evidence>
<dbReference type="Pfam" id="PF13947">
    <property type="entry name" value="GUB_WAK_bind"/>
    <property type="match status" value="1"/>
</dbReference>
<feature type="signal peptide" evidence="19">
    <location>
        <begin position="1"/>
        <end position="25"/>
    </location>
</feature>
<dbReference type="SMART" id="SM00181">
    <property type="entry name" value="EGF"/>
    <property type="match status" value="2"/>
</dbReference>
<dbReference type="InterPro" id="IPR049883">
    <property type="entry name" value="NOTCH1_EGF-like"/>
</dbReference>
<reference evidence="23 24" key="2">
    <citation type="submission" date="2018-09" db="EMBL/GenBank/DDBJ databases">
        <title>A high-quality reference genome of wild soybean provides a powerful tool to mine soybean genomes.</title>
        <authorList>
            <person name="Xie M."/>
            <person name="Chung C.Y.L."/>
            <person name="Li M.-W."/>
            <person name="Wong F.-L."/>
            <person name="Chan T.-F."/>
            <person name="Lam H.-M."/>
        </authorList>
    </citation>
    <scope>NUCLEOTIDE SEQUENCE [LARGE SCALE GENOMIC DNA]</scope>
    <source>
        <strain evidence="24">cv. W05</strain>
        <tissue evidence="23">Hypocotyl of etiolated seedlings</tissue>
    </source>
</reference>
<dbReference type="SUPFAM" id="SSF56112">
    <property type="entry name" value="Protein kinase-like (PK-like)"/>
    <property type="match status" value="1"/>
</dbReference>
<feature type="domain" description="Protein kinase" evidence="20">
    <location>
        <begin position="416"/>
        <end position="698"/>
    </location>
</feature>
<evidence type="ECO:0000256" key="4">
    <source>
        <dbReference type="ARBA" id="ARBA00022679"/>
    </source>
</evidence>
<dbReference type="Proteomes" id="UP000289340">
    <property type="component" value="Chromosome 14"/>
</dbReference>
<keyword evidence="3 16" id="KW-0245">EGF-like domain</keyword>
<dbReference type="FunFam" id="1.10.510.10:FF:000084">
    <property type="entry name" value="Wall-associated receptor kinase 2"/>
    <property type="match status" value="1"/>
</dbReference>
<proteinExistence type="predicted"/>